<dbReference type="RefSeq" id="WP_105037505.1">
    <property type="nucleotide sequence ID" value="NZ_PPSL01000001.1"/>
</dbReference>
<organism evidence="2 3">
    <name type="scientific">Flavipsychrobacter stenotrophus</name>
    <dbReference type="NCBI Taxonomy" id="2077091"/>
    <lineage>
        <taxon>Bacteria</taxon>
        <taxon>Pseudomonadati</taxon>
        <taxon>Bacteroidota</taxon>
        <taxon>Chitinophagia</taxon>
        <taxon>Chitinophagales</taxon>
        <taxon>Chitinophagaceae</taxon>
        <taxon>Flavipsychrobacter</taxon>
    </lineage>
</organism>
<dbReference type="Proteomes" id="UP000239872">
    <property type="component" value="Unassembled WGS sequence"/>
</dbReference>
<keyword evidence="3" id="KW-1185">Reference proteome</keyword>
<dbReference type="OrthoDB" id="707611at2"/>
<feature type="domain" description="DUF7674" evidence="1">
    <location>
        <begin position="11"/>
        <end position="113"/>
    </location>
</feature>
<accession>A0A2S7T0A7</accession>
<dbReference type="InterPro" id="IPR056091">
    <property type="entry name" value="DUF7674"/>
</dbReference>
<reference evidence="2 3" key="1">
    <citation type="submission" date="2018-01" db="EMBL/GenBank/DDBJ databases">
        <title>A novel member of the phylum Bacteroidetes isolated from glacier ice.</title>
        <authorList>
            <person name="Liu Q."/>
            <person name="Xin Y.-H."/>
        </authorList>
    </citation>
    <scope>NUCLEOTIDE SEQUENCE [LARGE SCALE GENOMIC DNA]</scope>
    <source>
        <strain evidence="2 3">RB1R16</strain>
    </source>
</reference>
<sequence>MINQLEIPMFIEEALPEMPRELLTSKQNTAYDLLGSLTTFTCKNINDHNYRSVKRAFQIADKLYAKGNGVVKNAVENVFVYSFTRMFNTYPNEKKELLAILPITLYTIYMAQVCHKGC</sequence>
<comment type="caution">
    <text evidence="2">The sequence shown here is derived from an EMBL/GenBank/DDBJ whole genome shotgun (WGS) entry which is preliminary data.</text>
</comment>
<name>A0A2S7T0A7_9BACT</name>
<protein>
    <recommendedName>
        <fullName evidence="1">DUF7674 domain-containing protein</fullName>
    </recommendedName>
</protein>
<dbReference type="AlphaFoldDB" id="A0A2S7T0A7"/>
<evidence type="ECO:0000313" key="3">
    <source>
        <dbReference type="Proteomes" id="UP000239872"/>
    </source>
</evidence>
<dbReference type="EMBL" id="PPSL01000001">
    <property type="protein sequence ID" value="PQJ12622.1"/>
    <property type="molecule type" value="Genomic_DNA"/>
</dbReference>
<gene>
    <name evidence="2" type="ORF">CJD36_002450</name>
</gene>
<dbReference type="Pfam" id="PF24722">
    <property type="entry name" value="DUF7674"/>
    <property type="match status" value="1"/>
</dbReference>
<evidence type="ECO:0000313" key="2">
    <source>
        <dbReference type="EMBL" id="PQJ12622.1"/>
    </source>
</evidence>
<evidence type="ECO:0000259" key="1">
    <source>
        <dbReference type="Pfam" id="PF24722"/>
    </source>
</evidence>
<proteinExistence type="predicted"/>